<accession>A0ABR2LSD1</accession>
<evidence type="ECO:0000313" key="11">
    <source>
        <dbReference type="Proteomes" id="UP001412067"/>
    </source>
</evidence>
<dbReference type="Pfam" id="PF01764">
    <property type="entry name" value="Lipase_3"/>
    <property type="match status" value="1"/>
</dbReference>
<feature type="domain" description="Fungal lipase-type" evidence="9">
    <location>
        <begin position="166"/>
        <end position="323"/>
    </location>
</feature>
<dbReference type="PANTHER" id="PTHR31403">
    <property type="entry name" value="PHOSPHOLIPASE A1-IBETA2, CHLOROPLASTIC"/>
    <property type="match status" value="1"/>
</dbReference>
<dbReference type="CDD" id="cd00519">
    <property type="entry name" value="Lipase_3"/>
    <property type="match status" value="1"/>
</dbReference>
<keyword evidence="5" id="KW-0378">Hydrolase</keyword>
<dbReference type="SUPFAM" id="SSF53474">
    <property type="entry name" value="alpha/beta-Hydrolases"/>
    <property type="match status" value="1"/>
</dbReference>
<gene>
    <name evidence="10" type="ORF">KSP40_PGU021298</name>
</gene>
<evidence type="ECO:0000256" key="4">
    <source>
        <dbReference type="ARBA" id="ARBA00022640"/>
    </source>
</evidence>
<keyword evidence="8" id="KW-0443">Lipid metabolism</keyword>
<proteinExistence type="inferred from homology"/>
<evidence type="ECO:0000256" key="1">
    <source>
        <dbReference type="ARBA" id="ARBA00004229"/>
    </source>
</evidence>
<dbReference type="InterPro" id="IPR002921">
    <property type="entry name" value="Fungal_lipase-type"/>
</dbReference>
<dbReference type="PANTHER" id="PTHR31403:SF54">
    <property type="entry name" value="PHOSPHOLIPASE A(1) DAD1, CHLOROPLASTIC"/>
    <property type="match status" value="1"/>
</dbReference>
<reference evidence="10 11" key="1">
    <citation type="journal article" date="2022" name="Nat. Plants">
        <title>Genomes of leafy and leafless Platanthera orchids illuminate the evolution of mycoheterotrophy.</title>
        <authorList>
            <person name="Li M.H."/>
            <person name="Liu K.W."/>
            <person name="Li Z."/>
            <person name="Lu H.C."/>
            <person name="Ye Q.L."/>
            <person name="Zhang D."/>
            <person name="Wang J.Y."/>
            <person name="Li Y.F."/>
            <person name="Zhong Z.M."/>
            <person name="Liu X."/>
            <person name="Yu X."/>
            <person name="Liu D.K."/>
            <person name="Tu X.D."/>
            <person name="Liu B."/>
            <person name="Hao Y."/>
            <person name="Liao X.Y."/>
            <person name="Jiang Y.T."/>
            <person name="Sun W.H."/>
            <person name="Chen J."/>
            <person name="Chen Y.Q."/>
            <person name="Ai Y."/>
            <person name="Zhai J.W."/>
            <person name="Wu S.S."/>
            <person name="Zhou Z."/>
            <person name="Hsiao Y.Y."/>
            <person name="Wu W.L."/>
            <person name="Chen Y.Y."/>
            <person name="Lin Y.F."/>
            <person name="Hsu J.L."/>
            <person name="Li C.Y."/>
            <person name="Wang Z.W."/>
            <person name="Zhao X."/>
            <person name="Zhong W.Y."/>
            <person name="Ma X.K."/>
            <person name="Ma L."/>
            <person name="Huang J."/>
            <person name="Chen G.Z."/>
            <person name="Huang M.Z."/>
            <person name="Huang L."/>
            <person name="Peng D.H."/>
            <person name="Luo Y.B."/>
            <person name="Zou S.Q."/>
            <person name="Chen S.P."/>
            <person name="Lan S."/>
            <person name="Tsai W.C."/>
            <person name="Van de Peer Y."/>
            <person name="Liu Z.J."/>
        </authorList>
    </citation>
    <scope>NUCLEOTIDE SEQUENCE [LARGE SCALE GENOMIC DNA]</scope>
    <source>
        <strain evidence="10">Lor288</strain>
    </source>
</reference>
<evidence type="ECO:0000256" key="5">
    <source>
        <dbReference type="ARBA" id="ARBA00022801"/>
    </source>
</evidence>
<evidence type="ECO:0000256" key="3">
    <source>
        <dbReference type="ARBA" id="ARBA00022528"/>
    </source>
</evidence>
<comment type="caution">
    <text evidence="10">The sequence shown here is derived from an EMBL/GenBank/DDBJ whole genome shotgun (WGS) entry which is preliminary data.</text>
</comment>
<dbReference type="Gene3D" id="3.40.50.1820">
    <property type="entry name" value="alpha/beta hydrolase"/>
    <property type="match status" value="1"/>
</dbReference>
<dbReference type="InterPro" id="IPR029058">
    <property type="entry name" value="AB_hydrolase_fold"/>
</dbReference>
<keyword evidence="4" id="KW-0934">Plastid</keyword>
<protein>
    <recommendedName>
        <fullName evidence="9">Fungal lipase-type domain-containing protein</fullName>
    </recommendedName>
</protein>
<evidence type="ECO:0000256" key="6">
    <source>
        <dbReference type="ARBA" id="ARBA00022946"/>
    </source>
</evidence>
<evidence type="ECO:0000259" key="9">
    <source>
        <dbReference type="Pfam" id="PF01764"/>
    </source>
</evidence>
<dbReference type="EMBL" id="JBBWWR010000016">
    <property type="protein sequence ID" value="KAK8948064.1"/>
    <property type="molecule type" value="Genomic_DNA"/>
</dbReference>
<evidence type="ECO:0000256" key="7">
    <source>
        <dbReference type="ARBA" id="ARBA00022963"/>
    </source>
</evidence>
<name>A0ABR2LSD1_9ASPA</name>
<sequence>MSPCSSFLLKSCLSTRQSFFPTPRHNSCISCRRTKSARPVAVHPSAAAWLGKRWTEYQGASNWDGLLDPLNPTLCSEILRYGDFVQAAYCCCDLDPCSPSLLRLSGLPCSGYRVTRCLQATSGTRLPCWAAAAVPSSLSRQSSWIGFVAVCEDDSEIARLGRRDVVISLRGTVTFLEWLDNLRATLTSAQAAPFRPTPVHRSKPMVECGFWSLFTSPAPAVCLPSLRDQIRDEVRRLVHHYAGNRGPDISITITGHSLGAALAVLAADDITAILGCGALRVTVVSFGGPRVGNAGFRRRIEEQGIKVLRIVNTSDIITKVPGFVVGDQEEDGLCPNWLLSKTGWVYADIGHELRVRSRRTANVAACHDLRHYLQLVNQLGDESSPESDEEQGPASGWRWQAVMAGATFEYNVSNSFPHYD</sequence>
<organism evidence="10 11">
    <name type="scientific">Platanthera guangdongensis</name>
    <dbReference type="NCBI Taxonomy" id="2320717"/>
    <lineage>
        <taxon>Eukaryota</taxon>
        <taxon>Viridiplantae</taxon>
        <taxon>Streptophyta</taxon>
        <taxon>Embryophyta</taxon>
        <taxon>Tracheophyta</taxon>
        <taxon>Spermatophyta</taxon>
        <taxon>Magnoliopsida</taxon>
        <taxon>Liliopsida</taxon>
        <taxon>Asparagales</taxon>
        <taxon>Orchidaceae</taxon>
        <taxon>Orchidoideae</taxon>
        <taxon>Orchideae</taxon>
        <taxon>Orchidinae</taxon>
        <taxon>Platanthera</taxon>
    </lineage>
</organism>
<keyword evidence="11" id="KW-1185">Reference proteome</keyword>
<evidence type="ECO:0000313" key="10">
    <source>
        <dbReference type="EMBL" id="KAK8948064.1"/>
    </source>
</evidence>
<dbReference type="Proteomes" id="UP001412067">
    <property type="component" value="Unassembled WGS sequence"/>
</dbReference>
<keyword evidence="3" id="KW-0150">Chloroplast</keyword>
<comment type="subcellular location">
    <subcellularLocation>
        <location evidence="1">Plastid</location>
        <location evidence="1">Chloroplast</location>
    </subcellularLocation>
</comment>
<keyword evidence="7" id="KW-0442">Lipid degradation</keyword>
<comment type="similarity">
    <text evidence="2">Belongs to the AB hydrolase superfamily. Lipase family.</text>
</comment>
<evidence type="ECO:0000256" key="8">
    <source>
        <dbReference type="ARBA" id="ARBA00023098"/>
    </source>
</evidence>
<evidence type="ECO:0000256" key="2">
    <source>
        <dbReference type="ARBA" id="ARBA00010701"/>
    </source>
</evidence>
<keyword evidence="6" id="KW-0809">Transit peptide</keyword>